<comment type="similarity">
    <text evidence="1 5">Belongs to the CoaE family.</text>
</comment>
<protein>
    <recommendedName>
        <fullName evidence="5 6">Dephospho-CoA kinase</fullName>
        <ecNumber evidence="5 6">2.7.1.24</ecNumber>
    </recommendedName>
    <alternativeName>
        <fullName evidence="5">Dephosphocoenzyme A kinase</fullName>
    </alternativeName>
</protein>
<dbReference type="Gene3D" id="3.40.50.300">
    <property type="entry name" value="P-loop containing nucleotide triphosphate hydrolases"/>
    <property type="match status" value="1"/>
</dbReference>
<comment type="caution">
    <text evidence="7">The sequence shown here is derived from an EMBL/GenBank/DDBJ whole genome shotgun (WGS) entry which is preliminary data.</text>
</comment>
<proteinExistence type="inferred from homology"/>
<evidence type="ECO:0000256" key="3">
    <source>
        <dbReference type="ARBA" id="ARBA00022840"/>
    </source>
</evidence>
<keyword evidence="5" id="KW-0963">Cytoplasm</keyword>
<feature type="binding site" evidence="5">
    <location>
        <begin position="11"/>
        <end position="16"/>
    </location>
    <ligand>
        <name>ATP</name>
        <dbReference type="ChEBI" id="CHEBI:30616"/>
    </ligand>
</feature>
<dbReference type="InterPro" id="IPR027417">
    <property type="entry name" value="P-loop_NTPase"/>
</dbReference>
<keyword evidence="5 7" id="KW-0808">Transferase</keyword>
<comment type="catalytic activity">
    <reaction evidence="5">
        <text>3'-dephospho-CoA + ATP = ADP + CoA + H(+)</text>
        <dbReference type="Rhea" id="RHEA:18245"/>
        <dbReference type="ChEBI" id="CHEBI:15378"/>
        <dbReference type="ChEBI" id="CHEBI:30616"/>
        <dbReference type="ChEBI" id="CHEBI:57287"/>
        <dbReference type="ChEBI" id="CHEBI:57328"/>
        <dbReference type="ChEBI" id="CHEBI:456216"/>
        <dbReference type="EC" id="2.7.1.24"/>
    </reaction>
</comment>
<comment type="function">
    <text evidence="5">Catalyzes the phosphorylation of the 3'-hydroxyl group of dephosphocoenzyme A to form coenzyme A.</text>
</comment>
<dbReference type="PROSITE" id="PS51219">
    <property type="entry name" value="DPCK"/>
    <property type="match status" value="1"/>
</dbReference>
<keyword evidence="8" id="KW-1185">Reference proteome</keyword>
<dbReference type="HAMAP" id="MF_00376">
    <property type="entry name" value="Dephospho_CoA_kinase"/>
    <property type="match status" value="1"/>
</dbReference>
<evidence type="ECO:0000313" key="8">
    <source>
        <dbReference type="Proteomes" id="UP001517367"/>
    </source>
</evidence>
<organism evidence="7 8">
    <name type="scientific">Pedobacter helvus</name>
    <dbReference type="NCBI Taxonomy" id="2563444"/>
    <lineage>
        <taxon>Bacteria</taxon>
        <taxon>Pseudomonadati</taxon>
        <taxon>Bacteroidota</taxon>
        <taxon>Sphingobacteriia</taxon>
        <taxon>Sphingobacteriales</taxon>
        <taxon>Sphingobacteriaceae</taxon>
        <taxon>Pedobacter</taxon>
    </lineage>
</organism>
<dbReference type="PANTHER" id="PTHR10695:SF46">
    <property type="entry name" value="BIFUNCTIONAL COENZYME A SYNTHASE-RELATED"/>
    <property type="match status" value="1"/>
</dbReference>
<keyword evidence="2 5" id="KW-0547">Nucleotide-binding</keyword>
<evidence type="ECO:0000256" key="1">
    <source>
        <dbReference type="ARBA" id="ARBA00009018"/>
    </source>
</evidence>
<evidence type="ECO:0000256" key="6">
    <source>
        <dbReference type="NCBIfam" id="TIGR00152"/>
    </source>
</evidence>
<dbReference type="PANTHER" id="PTHR10695">
    <property type="entry name" value="DEPHOSPHO-COA KINASE-RELATED"/>
    <property type="match status" value="1"/>
</dbReference>
<dbReference type="CDD" id="cd02022">
    <property type="entry name" value="DPCK"/>
    <property type="match status" value="1"/>
</dbReference>
<sequence length="199" mass="22563">MLKIGITGGIGSGKTTICKVFETLGIPVFYADTVAKQIMTSDSILMQGIKDTFGTQSYFENGMLNNKHIANIVFSNETELNKLNALVHPAVFRAFEIWDAKLPKHLPYSLKEAALLFESGSYKMCDKNILVTSPHTLKIARVTQRDNVSEEQVLARMSKQFTDRQKLKMADYLIENNENKSIILQVLDLHQQFIEMIKF</sequence>
<comment type="subcellular location">
    <subcellularLocation>
        <location evidence="5">Cytoplasm</location>
    </subcellularLocation>
</comment>
<evidence type="ECO:0000256" key="5">
    <source>
        <dbReference type="HAMAP-Rule" id="MF_00376"/>
    </source>
</evidence>
<reference evidence="7 8" key="1">
    <citation type="submission" date="2024-12" db="EMBL/GenBank/DDBJ databases">
        <authorList>
            <person name="Hu S."/>
        </authorList>
    </citation>
    <scope>NUCLEOTIDE SEQUENCE [LARGE SCALE GENOMIC DNA]</scope>
    <source>
        <strain evidence="7 8">P-25</strain>
    </source>
</reference>
<dbReference type="RefSeq" id="WP_138730963.1">
    <property type="nucleotide sequence ID" value="NZ_SRMP02000020.1"/>
</dbReference>
<dbReference type="SUPFAM" id="SSF52540">
    <property type="entry name" value="P-loop containing nucleoside triphosphate hydrolases"/>
    <property type="match status" value="1"/>
</dbReference>
<keyword evidence="4 5" id="KW-0173">Coenzyme A biosynthesis</keyword>
<dbReference type="NCBIfam" id="TIGR00152">
    <property type="entry name" value="dephospho-CoA kinase"/>
    <property type="match status" value="1"/>
</dbReference>
<dbReference type="EMBL" id="SRMP02000020">
    <property type="protein sequence ID" value="MFN0292138.1"/>
    <property type="molecule type" value="Genomic_DNA"/>
</dbReference>
<comment type="pathway">
    <text evidence="5">Cofactor biosynthesis; coenzyme A biosynthesis; CoA from (R)-pantothenate: step 5/5.</text>
</comment>
<accession>A0ABW9JK62</accession>
<dbReference type="Pfam" id="PF01121">
    <property type="entry name" value="CoaE"/>
    <property type="match status" value="1"/>
</dbReference>
<evidence type="ECO:0000313" key="7">
    <source>
        <dbReference type="EMBL" id="MFN0292138.1"/>
    </source>
</evidence>
<name>A0ABW9JK62_9SPHI</name>
<keyword evidence="3 5" id="KW-0067">ATP-binding</keyword>
<gene>
    <name evidence="5 7" type="primary">coaE</name>
    <name evidence="7" type="ORF">E5L68_012090</name>
</gene>
<dbReference type="GO" id="GO:0004140">
    <property type="term" value="F:dephospho-CoA kinase activity"/>
    <property type="evidence" value="ECO:0007669"/>
    <property type="project" value="UniProtKB-EC"/>
</dbReference>
<dbReference type="EC" id="2.7.1.24" evidence="5 6"/>
<evidence type="ECO:0000256" key="4">
    <source>
        <dbReference type="ARBA" id="ARBA00022993"/>
    </source>
</evidence>
<keyword evidence="5 7" id="KW-0418">Kinase</keyword>
<dbReference type="InterPro" id="IPR001977">
    <property type="entry name" value="Depp_CoAkinase"/>
</dbReference>
<dbReference type="Proteomes" id="UP001517367">
    <property type="component" value="Unassembled WGS sequence"/>
</dbReference>
<evidence type="ECO:0000256" key="2">
    <source>
        <dbReference type="ARBA" id="ARBA00022741"/>
    </source>
</evidence>